<reference evidence="2 3" key="1">
    <citation type="submission" date="2019-07" db="EMBL/GenBank/DDBJ databases">
        <title>Genomic Encyclopedia of Type Strains, Phase III (KMG-III): the genomes of soil and plant-associated and newly described type strains.</title>
        <authorList>
            <person name="Whitman W."/>
        </authorList>
    </citation>
    <scope>NUCLEOTIDE SEQUENCE [LARGE SCALE GENOMIC DNA]</scope>
    <source>
        <strain evidence="2 3">BL24</strain>
    </source>
</reference>
<evidence type="ECO:0000313" key="3">
    <source>
        <dbReference type="Proteomes" id="UP000323257"/>
    </source>
</evidence>
<dbReference type="EMBL" id="VNHS01000005">
    <property type="protein sequence ID" value="TYP74611.1"/>
    <property type="molecule type" value="Genomic_DNA"/>
</dbReference>
<feature type="domain" description="SnoaL-like" evidence="1">
    <location>
        <begin position="9"/>
        <end position="121"/>
    </location>
</feature>
<evidence type="ECO:0000313" key="2">
    <source>
        <dbReference type="EMBL" id="TYP74611.1"/>
    </source>
</evidence>
<dbReference type="Gene3D" id="3.10.450.50">
    <property type="match status" value="1"/>
</dbReference>
<dbReference type="AlphaFoldDB" id="A0A5S5C597"/>
<keyword evidence="2" id="KW-0413">Isomerase</keyword>
<dbReference type="OrthoDB" id="582835at2"/>
<comment type="caution">
    <text evidence="2">The sequence shown here is derived from an EMBL/GenBank/DDBJ whole genome shotgun (WGS) entry which is preliminary data.</text>
</comment>
<dbReference type="GO" id="GO:0016853">
    <property type="term" value="F:isomerase activity"/>
    <property type="evidence" value="ECO:0007669"/>
    <property type="project" value="UniProtKB-KW"/>
</dbReference>
<dbReference type="RefSeq" id="WP_148929860.1">
    <property type="nucleotide sequence ID" value="NZ_VNHS01000005.1"/>
</dbReference>
<dbReference type="Pfam" id="PF12680">
    <property type="entry name" value="SnoaL_2"/>
    <property type="match status" value="1"/>
</dbReference>
<dbReference type="SUPFAM" id="SSF54427">
    <property type="entry name" value="NTF2-like"/>
    <property type="match status" value="1"/>
</dbReference>
<keyword evidence="3" id="KW-1185">Reference proteome</keyword>
<evidence type="ECO:0000259" key="1">
    <source>
        <dbReference type="Pfam" id="PF12680"/>
    </source>
</evidence>
<name>A0A5S5C597_9BACL</name>
<dbReference type="InterPro" id="IPR032710">
    <property type="entry name" value="NTF2-like_dom_sf"/>
</dbReference>
<dbReference type="InterPro" id="IPR037401">
    <property type="entry name" value="SnoaL-like"/>
</dbReference>
<sequence>MNDKTNAIIERYLEAYNAFDMEGMAQLLHEDIVFRNFHNGEQNAETQGVQAFRELAEKSAALFSSRRQQAVHYRDTDGSIEVEIDYTAVLAADLPNGMKAGDQLRLKGTSVFDLRDGKILRIEDYS</sequence>
<gene>
    <name evidence="2" type="ORF">BCM02_105155</name>
</gene>
<protein>
    <submittedName>
        <fullName evidence="2">Ketosteroid isomerase-like protein</fullName>
    </submittedName>
</protein>
<dbReference type="Proteomes" id="UP000323257">
    <property type="component" value="Unassembled WGS sequence"/>
</dbReference>
<accession>A0A5S5C597</accession>
<organism evidence="2 3">
    <name type="scientific">Paenibacillus methanolicus</name>
    <dbReference type="NCBI Taxonomy" id="582686"/>
    <lineage>
        <taxon>Bacteria</taxon>
        <taxon>Bacillati</taxon>
        <taxon>Bacillota</taxon>
        <taxon>Bacilli</taxon>
        <taxon>Bacillales</taxon>
        <taxon>Paenibacillaceae</taxon>
        <taxon>Paenibacillus</taxon>
    </lineage>
</organism>
<proteinExistence type="predicted"/>